<keyword evidence="2" id="KW-1185">Reference proteome</keyword>
<reference evidence="1 2" key="1">
    <citation type="submission" date="2016-10" db="EMBL/GenBank/DDBJ databases">
        <authorList>
            <person name="de Groot N.N."/>
        </authorList>
    </citation>
    <scope>NUCLEOTIDE SEQUENCE [LARGE SCALE GENOMIC DNA]</scope>
    <source>
        <strain evidence="1 2">SLAS-1</strain>
    </source>
</reference>
<evidence type="ECO:0000313" key="1">
    <source>
        <dbReference type="EMBL" id="SDL53460.1"/>
    </source>
</evidence>
<protein>
    <submittedName>
        <fullName evidence="1">Uncharacterized protein</fullName>
    </submittedName>
</protein>
<dbReference type="AlphaFoldDB" id="A0A1G9KUA0"/>
<organism evidence="1 2">
    <name type="scientific">Halarsenatibacter silvermanii</name>
    <dbReference type="NCBI Taxonomy" id="321763"/>
    <lineage>
        <taxon>Bacteria</taxon>
        <taxon>Bacillati</taxon>
        <taxon>Bacillota</taxon>
        <taxon>Clostridia</taxon>
        <taxon>Halanaerobiales</taxon>
        <taxon>Halarsenatibacteraceae</taxon>
        <taxon>Halarsenatibacter</taxon>
    </lineage>
</organism>
<dbReference type="EMBL" id="FNGO01000005">
    <property type="protein sequence ID" value="SDL53460.1"/>
    <property type="molecule type" value="Genomic_DNA"/>
</dbReference>
<dbReference type="Proteomes" id="UP000199476">
    <property type="component" value="Unassembled WGS sequence"/>
</dbReference>
<dbReference type="OrthoDB" id="2664546at2"/>
<accession>A0A1G9KUA0</accession>
<proteinExistence type="predicted"/>
<sequence length="185" mass="21354">MRKIFDDIFSAGSRLKPAAVLLLILALLLVVPAGSARGLDFAEIDDMDDIELDELIDEILHIRRISSEVSRLSAFDELAEEIYELKENDDNNDLPARYRGDDDQVTDIYELESPWEVRWESRGRIFRLYVYDEEGDRIDAAANTSRGGEGIYTGNESGKYYLEIRATGDWRLEIKDEVYDDFDDW</sequence>
<name>A0A1G9KUA0_9FIRM</name>
<evidence type="ECO:0000313" key="2">
    <source>
        <dbReference type="Proteomes" id="UP000199476"/>
    </source>
</evidence>
<dbReference type="STRING" id="321763.SAMN04488692_105109"/>
<dbReference type="RefSeq" id="WP_089758923.1">
    <property type="nucleotide sequence ID" value="NZ_FNGO01000005.1"/>
</dbReference>
<gene>
    <name evidence="1" type="ORF">SAMN04488692_105109</name>
</gene>